<reference evidence="1 2" key="1">
    <citation type="submission" date="2024-01" db="EMBL/GenBank/DDBJ databases">
        <title>The complete chloroplast genome sequence of Lithospermum erythrorhizon: insights into the phylogenetic relationship among Boraginaceae species and the maternal lineages of purple gromwells.</title>
        <authorList>
            <person name="Okada T."/>
            <person name="Watanabe K."/>
        </authorList>
    </citation>
    <scope>NUCLEOTIDE SEQUENCE [LARGE SCALE GENOMIC DNA]</scope>
</reference>
<proteinExistence type="predicted"/>
<protein>
    <recommendedName>
        <fullName evidence="3">Reverse transcriptase</fullName>
    </recommendedName>
</protein>
<comment type="caution">
    <text evidence="1">The sequence shown here is derived from an EMBL/GenBank/DDBJ whole genome shotgun (WGS) entry which is preliminary data.</text>
</comment>
<evidence type="ECO:0000313" key="2">
    <source>
        <dbReference type="Proteomes" id="UP001454036"/>
    </source>
</evidence>
<gene>
    <name evidence="1" type="ORF">LIER_31514</name>
</gene>
<keyword evidence="2" id="KW-1185">Reference proteome</keyword>
<dbReference type="AlphaFoldDB" id="A0AAV3RX52"/>
<dbReference type="EMBL" id="BAABME010011742">
    <property type="protein sequence ID" value="GAA0184226.1"/>
    <property type="molecule type" value="Genomic_DNA"/>
</dbReference>
<organism evidence="1 2">
    <name type="scientific">Lithospermum erythrorhizon</name>
    <name type="common">Purple gromwell</name>
    <name type="synonym">Lithospermum officinale var. erythrorhizon</name>
    <dbReference type="NCBI Taxonomy" id="34254"/>
    <lineage>
        <taxon>Eukaryota</taxon>
        <taxon>Viridiplantae</taxon>
        <taxon>Streptophyta</taxon>
        <taxon>Embryophyta</taxon>
        <taxon>Tracheophyta</taxon>
        <taxon>Spermatophyta</taxon>
        <taxon>Magnoliopsida</taxon>
        <taxon>eudicotyledons</taxon>
        <taxon>Gunneridae</taxon>
        <taxon>Pentapetalae</taxon>
        <taxon>asterids</taxon>
        <taxon>lamiids</taxon>
        <taxon>Boraginales</taxon>
        <taxon>Boraginaceae</taxon>
        <taxon>Boraginoideae</taxon>
        <taxon>Lithospermeae</taxon>
        <taxon>Lithospermum</taxon>
    </lineage>
</organism>
<dbReference type="PANTHER" id="PTHR33116:SF86">
    <property type="entry name" value="REVERSE TRANSCRIPTASE DOMAIN-CONTAINING PROTEIN"/>
    <property type="match status" value="1"/>
</dbReference>
<dbReference type="PANTHER" id="PTHR33116">
    <property type="entry name" value="REVERSE TRANSCRIPTASE ZINC-BINDING DOMAIN-CONTAINING PROTEIN-RELATED-RELATED"/>
    <property type="match status" value="1"/>
</dbReference>
<dbReference type="Proteomes" id="UP001454036">
    <property type="component" value="Unassembled WGS sequence"/>
</dbReference>
<evidence type="ECO:0008006" key="3">
    <source>
        <dbReference type="Google" id="ProtNLM"/>
    </source>
</evidence>
<sequence>MRILQDYETTSGQKVNVGKSLVSFEPQVTPAIRAQIVCTLKMREVCDQRKYLGLPSYIGRSKKAVFNYLVAEVEGSIRGWKGKLLSQAGRGIEESATVSLLIQNGVWLENKVKCLFTAEDAVKILTIPLSKHHIRDKLVWSYSNCGIYLTISGYKSARTLKGNGGLCKMVMGESSNHGGELELWKNV</sequence>
<evidence type="ECO:0000313" key="1">
    <source>
        <dbReference type="EMBL" id="GAA0184226.1"/>
    </source>
</evidence>
<name>A0AAV3RX52_LITER</name>
<accession>A0AAV3RX52</accession>